<dbReference type="RefSeq" id="WP_008477893.1">
    <property type="nucleotide sequence ID" value="NZ_CAGS01000226.1"/>
</dbReference>
<proteinExistence type="predicted"/>
<protein>
    <submittedName>
        <fullName evidence="1">Uncharacterized protein</fullName>
    </submittedName>
</protein>
<accession>I4EH86</accession>
<gene>
    <name evidence="1" type="ORF">NITHO_3010029</name>
</gene>
<comment type="caution">
    <text evidence="1">The sequence shown here is derived from an EMBL/GenBank/DDBJ whole genome shotgun (WGS) entry which is preliminary data.</text>
</comment>
<sequence length="64" mass="7437">MTEDREDEIYMTDVACRALVYGLRQLFGEYAATSVEHQGRGVISVTWPSGDTYEVRIDVHKERW</sequence>
<dbReference type="EMBL" id="CAGS01000226">
    <property type="protein sequence ID" value="CCF84048.1"/>
    <property type="molecule type" value="Genomic_DNA"/>
</dbReference>
<name>I4EH86_9BACT</name>
<reference evidence="1 2" key="1">
    <citation type="journal article" date="2012" name="ISME J.">
        <title>Nitrification expanded: discovery, physiology and genomics of a nitrite-oxidizing bacterium from the phylum Chloroflexi.</title>
        <authorList>
            <person name="Sorokin D.Y."/>
            <person name="Lucker S."/>
            <person name="Vejmelkova D."/>
            <person name="Kostrikina N.A."/>
            <person name="Kleerebezem R."/>
            <person name="Rijpstra W.I."/>
            <person name="Damste J.S."/>
            <person name="Le Paslier D."/>
            <person name="Muyzer G."/>
            <person name="Wagner M."/>
            <person name="van Loosdrecht M.C."/>
            <person name="Daims H."/>
        </authorList>
    </citation>
    <scope>NUCLEOTIDE SEQUENCE [LARGE SCALE GENOMIC DNA]</scope>
    <source>
        <strain evidence="2">none</strain>
    </source>
</reference>
<evidence type="ECO:0000313" key="1">
    <source>
        <dbReference type="EMBL" id="CCF84048.1"/>
    </source>
</evidence>
<dbReference type="Proteomes" id="UP000004221">
    <property type="component" value="Unassembled WGS sequence"/>
</dbReference>
<organism evidence="1 2">
    <name type="scientific">Nitrolancea hollandica Lb</name>
    <dbReference type="NCBI Taxonomy" id="1129897"/>
    <lineage>
        <taxon>Bacteria</taxon>
        <taxon>Pseudomonadati</taxon>
        <taxon>Thermomicrobiota</taxon>
        <taxon>Thermomicrobia</taxon>
        <taxon>Sphaerobacterales</taxon>
        <taxon>Sphaerobacterineae</taxon>
        <taxon>Sphaerobacteraceae</taxon>
        <taxon>Nitrolancea</taxon>
    </lineage>
</organism>
<evidence type="ECO:0000313" key="2">
    <source>
        <dbReference type="Proteomes" id="UP000004221"/>
    </source>
</evidence>
<keyword evidence="2" id="KW-1185">Reference proteome</keyword>
<dbReference type="AlphaFoldDB" id="I4EH86"/>